<organism evidence="2 3">
    <name type="scientific">Coemansia spiralis</name>
    <dbReference type="NCBI Taxonomy" id="417178"/>
    <lineage>
        <taxon>Eukaryota</taxon>
        <taxon>Fungi</taxon>
        <taxon>Fungi incertae sedis</taxon>
        <taxon>Zoopagomycota</taxon>
        <taxon>Kickxellomycotina</taxon>
        <taxon>Kickxellomycetes</taxon>
        <taxon>Kickxellales</taxon>
        <taxon>Kickxellaceae</taxon>
        <taxon>Coemansia</taxon>
    </lineage>
</organism>
<dbReference type="Gene3D" id="3.40.50.1110">
    <property type="entry name" value="SGNH hydrolase"/>
    <property type="match status" value="1"/>
</dbReference>
<evidence type="ECO:0000256" key="1">
    <source>
        <dbReference type="ARBA" id="ARBA00022801"/>
    </source>
</evidence>
<dbReference type="PANTHER" id="PTHR45648">
    <property type="entry name" value="GDSL LIPASE/ACYLHYDROLASE FAMILY PROTEIN (AFU_ORTHOLOGUE AFUA_4G14700)"/>
    <property type="match status" value="1"/>
</dbReference>
<dbReference type="GO" id="GO:0016788">
    <property type="term" value="F:hydrolase activity, acting on ester bonds"/>
    <property type="evidence" value="ECO:0007669"/>
    <property type="project" value="InterPro"/>
</dbReference>
<keyword evidence="3" id="KW-1185">Reference proteome</keyword>
<dbReference type="InterPro" id="IPR001087">
    <property type="entry name" value="GDSL"/>
</dbReference>
<dbReference type="EMBL" id="JANBTX010000090">
    <property type="protein sequence ID" value="KAJ2686914.1"/>
    <property type="molecule type" value="Genomic_DNA"/>
</dbReference>
<dbReference type="OrthoDB" id="1600564at2759"/>
<comment type="caution">
    <text evidence="2">The sequence shown here is derived from an EMBL/GenBank/DDBJ whole genome shotgun (WGS) entry which is preliminary data.</text>
</comment>
<protein>
    <submittedName>
        <fullName evidence="2">Uncharacterized protein</fullName>
    </submittedName>
</protein>
<dbReference type="Pfam" id="PF00657">
    <property type="entry name" value="Lipase_GDSL"/>
    <property type="match status" value="1"/>
</dbReference>
<dbReference type="InterPro" id="IPR051058">
    <property type="entry name" value="GDSL_Est/Lipase"/>
</dbReference>
<gene>
    <name evidence="2" type="ORF">IWW39_003312</name>
</gene>
<accession>A0A9W8GLE3</accession>
<dbReference type="InterPro" id="IPR036514">
    <property type="entry name" value="SGNH_hydro_sf"/>
</dbReference>
<reference evidence="2" key="1">
    <citation type="submission" date="2022-07" db="EMBL/GenBank/DDBJ databases">
        <title>Phylogenomic reconstructions and comparative analyses of Kickxellomycotina fungi.</title>
        <authorList>
            <person name="Reynolds N.K."/>
            <person name="Stajich J.E."/>
            <person name="Barry K."/>
            <person name="Grigoriev I.V."/>
            <person name="Crous P."/>
            <person name="Smith M.E."/>
        </authorList>
    </citation>
    <scope>NUCLEOTIDE SEQUENCE</scope>
    <source>
        <strain evidence="2">CBS 109367</strain>
    </source>
</reference>
<dbReference type="Proteomes" id="UP001151516">
    <property type="component" value="Unassembled WGS sequence"/>
</dbReference>
<evidence type="ECO:0000313" key="2">
    <source>
        <dbReference type="EMBL" id="KAJ2686914.1"/>
    </source>
</evidence>
<name>A0A9W8GLE3_9FUNG</name>
<sequence>MSGHRRFLNLIPLDPPNTMDQIVESLNTQSLVSGLDIAVLEVGSNDAASALVEIAGGRQSVDEFAQRLCDNVVAQVERLKRGGFRHILVTNLPALQHTPIVKQKRREDIATEVVTTYNSLLDKRLRDWRVGAGLDHFAVIDLARFMDTAIQTEVTKALNITDTRSFCVGGSWLSLFDDEVSLSKFLGFLFSNDSQSLCRDPSSHFYFDPIHPTDRVHRLFGYCAREIVARQVAGLPEFEFTEENLIAIIAQHNLGLSMH</sequence>
<dbReference type="AlphaFoldDB" id="A0A9W8GLE3"/>
<evidence type="ECO:0000313" key="3">
    <source>
        <dbReference type="Proteomes" id="UP001151516"/>
    </source>
</evidence>
<dbReference type="SUPFAM" id="SSF52266">
    <property type="entry name" value="SGNH hydrolase"/>
    <property type="match status" value="1"/>
</dbReference>
<dbReference type="PANTHER" id="PTHR45648:SF22">
    <property type="entry name" value="GDSL LIPASE_ACYLHYDROLASE FAMILY PROTEIN (AFU_ORTHOLOGUE AFUA_4G14700)"/>
    <property type="match status" value="1"/>
</dbReference>
<proteinExistence type="predicted"/>
<keyword evidence="1" id="KW-0378">Hydrolase</keyword>